<feature type="compositionally biased region" description="Low complexity" evidence="1">
    <location>
        <begin position="84"/>
        <end position="125"/>
    </location>
</feature>
<evidence type="ECO:0000313" key="2">
    <source>
        <dbReference type="EMBL" id="RMY87339.1"/>
    </source>
</evidence>
<sequence>MPEAEENSPRRSSLSRTVNQIATKRKTEQGKIMASTLGTHPYDYQKASTLATRALVSETKPAEIPSSSSHDFHLTNKDPDFNHPTGVVVGSGVVTTATTSAAGAGPPATDNYHQASSSAAAAAAAEGAPAQRRQSWNPSDLKREAHEKLLEAGSLKGYHSSGCGGGSG</sequence>
<dbReference type="EMBL" id="QWIQ01000438">
    <property type="protein sequence ID" value="RMY87339.1"/>
    <property type="molecule type" value="Genomic_DNA"/>
</dbReference>
<feature type="compositionally biased region" description="Polar residues" evidence="1">
    <location>
        <begin position="10"/>
        <end position="22"/>
    </location>
</feature>
<proteinExistence type="predicted"/>
<gene>
    <name evidence="2" type="ORF">D0862_10709</name>
</gene>
<dbReference type="Proteomes" id="UP000281468">
    <property type="component" value="Unassembled WGS sequence"/>
</dbReference>
<evidence type="ECO:0000313" key="3">
    <source>
        <dbReference type="Proteomes" id="UP000281468"/>
    </source>
</evidence>
<comment type="caution">
    <text evidence="2">The sequence shown here is derived from an EMBL/GenBank/DDBJ whole genome shotgun (WGS) entry which is preliminary data.</text>
</comment>
<dbReference type="AlphaFoldDB" id="A0A3M7FET1"/>
<accession>A0A3M7FET1</accession>
<evidence type="ECO:0000256" key="1">
    <source>
        <dbReference type="SAM" id="MobiDB-lite"/>
    </source>
</evidence>
<protein>
    <submittedName>
        <fullName evidence="2">Uncharacterized protein</fullName>
    </submittedName>
</protein>
<feature type="compositionally biased region" description="Basic and acidic residues" evidence="1">
    <location>
        <begin position="70"/>
        <end position="81"/>
    </location>
</feature>
<feature type="region of interest" description="Disordered" evidence="1">
    <location>
        <begin position="1"/>
        <end position="34"/>
    </location>
</feature>
<organism evidence="2 3">
    <name type="scientific">Hortaea werneckii</name>
    <name type="common">Black yeast</name>
    <name type="synonym">Cladosporium werneckii</name>
    <dbReference type="NCBI Taxonomy" id="91943"/>
    <lineage>
        <taxon>Eukaryota</taxon>
        <taxon>Fungi</taxon>
        <taxon>Dikarya</taxon>
        <taxon>Ascomycota</taxon>
        <taxon>Pezizomycotina</taxon>
        <taxon>Dothideomycetes</taxon>
        <taxon>Dothideomycetidae</taxon>
        <taxon>Mycosphaerellales</taxon>
        <taxon>Teratosphaeriaceae</taxon>
        <taxon>Hortaea</taxon>
    </lineage>
</organism>
<dbReference type="VEuPathDB" id="FungiDB:BTJ68_13309"/>
<reference evidence="2 3" key="1">
    <citation type="journal article" date="2018" name="BMC Genomics">
        <title>Genomic evidence for intraspecific hybridization in a clonal and extremely halotolerant yeast.</title>
        <authorList>
            <person name="Gostincar C."/>
            <person name="Stajich J.E."/>
            <person name="Zupancic J."/>
            <person name="Zalar P."/>
            <person name="Gunde-Cimerman N."/>
        </authorList>
    </citation>
    <scope>NUCLEOTIDE SEQUENCE [LARGE SCALE GENOMIC DNA]</scope>
    <source>
        <strain evidence="2 3">EXF-171</strain>
    </source>
</reference>
<name>A0A3M7FET1_HORWE</name>
<feature type="region of interest" description="Disordered" evidence="1">
    <location>
        <begin position="58"/>
        <end position="143"/>
    </location>
</feature>